<name>A0A7X5WWE4_STRMQ</name>
<protein>
    <submittedName>
        <fullName evidence="1">Uncharacterized protein</fullName>
    </submittedName>
</protein>
<dbReference type="EMBL" id="JAALLH010000001">
    <property type="protein sequence ID" value="NIY62238.1"/>
    <property type="molecule type" value="Genomic_DNA"/>
</dbReference>
<gene>
    <name evidence="1" type="ORF">SMALB_0141</name>
</gene>
<dbReference type="Proteomes" id="UP000536624">
    <property type="component" value="Unassembled WGS sequence"/>
</dbReference>
<accession>A0A7X5WWE4</accession>
<reference evidence="1 2" key="1">
    <citation type="submission" date="2020-02" db="EMBL/GenBank/DDBJ databases">
        <title>Streptomyces malaysiensis DSM14702 (JHCC583434, PFL_A843) Genome sequencing and assembly.</title>
        <authorList>
            <person name="Samborskyy M."/>
        </authorList>
    </citation>
    <scope>NUCLEOTIDE SEQUENCE [LARGE SCALE GENOMIC DNA]</scope>
    <source>
        <strain evidence="1 2">DSM 14702</strain>
    </source>
</reference>
<sequence length="65" mass="7530">MAHLNAVRLRYGVFLALTPSLSQLRPFLEECTALGLLRMSGDAYQFRHRELQKHLADRPRPPDVR</sequence>
<organism evidence="1 2">
    <name type="scientific">Streptomyces malaysiensis</name>
    <dbReference type="NCBI Taxonomy" id="92644"/>
    <lineage>
        <taxon>Bacteria</taxon>
        <taxon>Bacillati</taxon>
        <taxon>Actinomycetota</taxon>
        <taxon>Actinomycetes</taxon>
        <taxon>Kitasatosporales</taxon>
        <taxon>Streptomycetaceae</taxon>
        <taxon>Streptomyces</taxon>
        <taxon>Streptomyces violaceusniger group</taxon>
    </lineage>
</organism>
<dbReference type="AlphaFoldDB" id="A0A7X5WWE4"/>
<evidence type="ECO:0000313" key="2">
    <source>
        <dbReference type="Proteomes" id="UP000536624"/>
    </source>
</evidence>
<proteinExistence type="predicted"/>
<comment type="caution">
    <text evidence="1">The sequence shown here is derived from an EMBL/GenBank/DDBJ whole genome shotgun (WGS) entry which is preliminary data.</text>
</comment>
<dbReference type="RefSeq" id="WP_167499299.1">
    <property type="nucleotide sequence ID" value="NZ_JAALLH010000001.1"/>
</dbReference>
<evidence type="ECO:0000313" key="1">
    <source>
        <dbReference type="EMBL" id="NIY62238.1"/>
    </source>
</evidence>